<sequence>MPPSDYKKLKTEKSSINFQLVMLYELRNMDSPNSDADDSDGDSLLSQLVMLRQALACPSRR</sequence>
<evidence type="ECO:0000313" key="3">
    <source>
        <dbReference type="Proteomes" id="UP000602510"/>
    </source>
</evidence>
<organism evidence="1 3">
    <name type="scientific">Phytophthora infestans</name>
    <name type="common">Potato late blight agent</name>
    <name type="synonym">Botrytis infestans</name>
    <dbReference type="NCBI Taxonomy" id="4787"/>
    <lineage>
        <taxon>Eukaryota</taxon>
        <taxon>Sar</taxon>
        <taxon>Stramenopiles</taxon>
        <taxon>Oomycota</taxon>
        <taxon>Peronosporomycetes</taxon>
        <taxon>Peronosporales</taxon>
        <taxon>Peronosporaceae</taxon>
        <taxon>Phytophthora</taxon>
    </lineage>
</organism>
<keyword evidence="3" id="KW-1185">Reference proteome</keyword>
<comment type="caution">
    <text evidence="1">The sequence shown here is derived from an EMBL/GenBank/DDBJ whole genome shotgun (WGS) entry which is preliminary data.</text>
</comment>
<dbReference type="EMBL" id="JAACNO010002206">
    <property type="protein sequence ID" value="KAF4135082.1"/>
    <property type="molecule type" value="Genomic_DNA"/>
</dbReference>
<gene>
    <name evidence="1" type="ORF">GN244_ATG08614</name>
    <name evidence="2" type="ORF">GN958_ATG15752</name>
</gene>
<evidence type="ECO:0000313" key="2">
    <source>
        <dbReference type="EMBL" id="KAF4135082.1"/>
    </source>
</evidence>
<dbReference type="AlphaFoldDB" id="A0A833WKB9"/>
<reference evidence="1" key="1">
    <citation type="submission" date="2020-04" db="EMBL/GenBank/DDBJ databases">
        <title>Hybrid Assembly of Korean Phytophthora infestans isolates.</title>
        <authorList>
            <person name="Prokchorchik M."/>
            <person name="Lee Y."/>
            <person name="Seo J."/>
            <person name="Cho J.-H."/>
            <person name="Park Y.-E."/>
            <person name="Jang D.-C."/>
            <person name="Im J.-S."/>
            <person name="Choi J.-G."/>
            <person name="Park H.-J."/>
            <person name="Lee G.-B."/>
            <person name="Lee Y.-G."/>
            <person name="Hong S.-Y."/>
            <person name="Cho K."/>
            <person name="Sohn K.H."/>
        </authorList>
    </citation>
    <scope>NUCLEOTIDE SEQUENCE</scope>
    <source>
        <strain evidence="1">KR_1_A1</strain>
        <strain evidence="2">KR_2_A2</strain>
    </source>
</reference>
<proteinExistence type="predicted"/>
<accession>A0A833WKB9</accession>
<dbReference type="Proteomes" id="UP000602510">
    <property type="component" value="Unassembled WGS sequence"/>
</dbReference>
<protein>
    <submittedName>
        <fullName evidence="1">Uncharacterized protein</fullName>
    </submittedName>
</protein>
<evidence type="ECO:0000313" key="1">
    <source>
        <dbReference type="EMBL" id="KAF4039185.1"/>
    </source>
</evidence>
<name>A0A833WKB9_PHYIN</name>
<dbReference type="Proteomes" id="UP000704712">
    <property type="component" value="Unassembled WGS sequence"/>
</dbReference>
<dbReference type="EMBL" id="WSZM01000180">
    <property type="protein sequence ID" value="KAF4039185.1"/>
    <property type="molecule type" value="Genomic_DNA"/>
</dbReference>